<feature type="region of interest" description="Disordered" evidence="3">
    <location>
        <begin position="390"/>
        <end position="410"/>
    </location>
</feature>
<dbReference type="EMBL" id="AP024238">
    <property type="protein sequence ID" value="BCO26923.1"/>
    <property type="molecule type" value="Genomic_DNA"/>
</dbReference>
<evidence type="ECO:0000256" key="2">
    <source>
        <dbReference type="ARBA" id="ARBA00022837"/>
    </source>
</evidence>
<evidence type="ECO:0000313" key="7">
    <source>
        <dbReference type="Proteomes" id="UP000824366"/>
    </source>
</evidence>
<gene>
    <name evidence="6" type="ORF">MIZ03_1809</name>
</gene>
<evidence type="ECO:0000313" key="6">
    <source>
        <dbReference type="EMBL" id="BCO26923.1"/>
    </source>
</evidence>
<keyword evidence="2" id="KW-0106">Calcium</keyword>
<evidence type="ECO:0000256" key="4">
    <source>
        <dbReference type="SAM" id="SignalP"/>
    </source>
</evidence>
<sequence length="1268" mass="133727">MNKFILRCLWVLLMACLSTLSAFGQMAQTPLLTQSSAAEPNLVFVFDNSGSMAWDYMFQYSEPSCASSSGSVGKACQSPDVNMMTYDPRILYKLRVNADGTDKDPGVASNVSSFNVYFYQPTVPANYKVGSITVKSGGKNYKVGDVVTFKAPTSVGGVTALGVVSSVSGSGAITGVSITTAGSGYTKATSVSKVTTAKGTKASFNTPTMISIAATAVNQMWDGTGSVDSLSYFSPYTPDSGSPLAVGAKSGVTYPNTADSSTTEYPAFEKRTDCNGVFTTAGGSTQKYCTWANEQQNYANWKLYHSKRVELARTGIGLAFKPLTSTFRLGWGTISKLGGNSPALTAGVSLFTTSRKQAFYDWLYGSGTSGSGNTPSRTSMDKVGQYFSRSDSDGPWGSMPSYTSTSTSTSTSGGTEAIANFASCRRSNMLLMSDGYWNSTDPTVGNVDGTDGPVITSATGSTYQYKAAYPYKDVTSNTLADVAMKYWVNDLQPNMQNNVAAISGINESFWQNVSFYGIGLGVYGTLEQTTATLANLATGDTLWPVAKADSAEAIDDMWHAAVNSRGQFLSARDSDTLTTAVERMMTSINKLSSSQSGVAVSTANLVDGTRKYTPQYTTGSWVGNVTSRNLNPLNGNEVSTAWQVESTDPLTGDALSQIPGHASRNIVVGNGSATAPKAVNFTYSAMYAAGLTGLMTGTVNNDLINYLRGDATNEGDFGLYRTREARLGDIVNSSPMLVKRGVDLKYDQSGSTVTGADSYRSFVTDNASNTEGVLFVGANDGMLHAFRDGTPTKPDDGGIEVFAYVPKAVLPTISLLADKAYSHRYYVDGPMVESATYNGSAWKNVLLGTTGAGAKSVFALDVTDPLAMDASSVLWEVSSASTGFAELGHVLTDVQAGPLPSGDWVAIFGNGQMSASGSARLFVVNLNTGALLKELIAEAGPSNGLGGVRVVRNKYQQIIGAYAGDLKGNLWKFDLSGASSSDWVVGLSGSPLLAVGSTKPITAAPAVLKKPPVDANHPELQEYVVVAGTGKFFETTDLSTTSQQTLYGVWDSQPFGSAVAATGIPQTDTTHLVQQTISTAQTLSRTVVNSDLTTSTVDVTYFSVSRNVVSWSATTRGWFINLPNSGERVVYPLEALLDRFVAVDAISPSNVSTNLCAQSGQGTGYVYLIDGLTGAGPGEQVLDTNGDGQVNTNDAMVSGFTAKADGRNTWLKVNASSNDNQTVFTGITGSDGTGNMVKLSCAAIGNCKPVATPSMTIKSREWRQLFMR</sequence>
<feature type="signal peptide" evidence="4">
    <location>
        <begin position="1"/>
        <end position="27"/>
    </location>
</feature>
<accession>A0ABN6D5U6</accession>
<keyword evidence="7" id="KW-1185">Reference proteome</keyword>
<keyword evidence="4" id="KW-0732">Signal</keyword>
<dbReference type="Proteomes" id="UP000824366">
    <property type="component" value="Chromosome"/>
</dbReference>
<dbReference type="RefSeq" id="WP_223911152.1">
    <property type="nucleotide sequence ID" value="NZ_AP024238.1"/>
</dbReference>
<proteinExistence type="predicted"/>
<name>A0ABN6D5U6_9BURK</name>
<reference evidence="6 7" key="1">
    <citation type="journal article" date="2021" name="Microbiol. Spectr.">
        <title>A Single Bacterium Capable of Oxidation and Reduction of Iron at Circumneutral pH.</title>
        <authorList>
            <person name="Kato S."/>
            <person name="Ohkuma M."/>
        </authorList>
    </citation>
    <scope>NUCLEOTIDE SEQUENCE [LARGE SCALE GENOMIC DNA]</scope>
    <source>
        <strain evidence="6 7">MIZ03</strain>
    </source>
</reference>
<protein>
    <recommendedName>
        <fullName evidence="5">PilY1 beta-propeller domain-containing protein</fullName>
    </recommendedName>
</protein>
<feature type="chain" id="PRO_5046923665" description="PilY1 beta-propeller domain-containing protein" evidence="4">
    <location>
        <begin position="28"/>
        <end position="1268"/>
    </location>
</feature>
<evidence type="ECO:0000259" key="5">
    <source>
        <dbReference type="Pfam" id="PF05567"/>
    </source>
</evidence>
<evidence type="ECO:0000256" key="3">
    <source>
        <dbReference type="SAM" id="MobiDB-lite"/>
    </source>
</evidence>
<feature type="compositionally biased region" description="Low complexity" evidence="3">
    <location>
        <begin position="401"/>
        <end position="410"/>
    </location>
</feature>
<dbReference type="Pfam" id="PF05567">
    <property type="entry name" value="T4P_PilY1"/>
    <property type="match status" value="1"/>
</dbReference>
<keyword evidence="1" id="KW-0479">Metal-binding</keyword>
<feature type="domain" description="PilY1 beta-propeller" evidence="5">
    <location>
        <begin position="727"/>
        <end position="1079"/>
    </location>
</feature>
<dbReference type="InterPro" id="IPR008707">
    <property type="entry name" value="B-propeller_PilY1"/>
</dbReference>
<evidence type="ECO:0000256" key="1">
    <source>
        <dbReference type="ARBA" id="ARBA00022723"/>
    </source>
</evidence>
<organism evidence="6 7">
    <name type="scientific">Rhodoferax lithotrophicus</name>
    <dbReference type="NCBI Taxonomy" id="2798804"/>
    <lineage>
        <taxon>Bacteria</taxon>
        <taxon>Pseudomonadati</taxon>
        <taxon>Pseudomonadota</taxon>
        <taxon>Betaproteobacteria</taxon>
        <taxon>Burkholderiales</taxon>
        <taxon>Comamonadaceae</taxon>
        <taxon>Rhodoferax</taxon>
    </lineage>
</organism>